<accession>A0A6V8KT23</accession>
<feature type="transmembrane region" description="Helical" evidence="2">
    <location>
        <begin position="126"/>
        <end position="147"/>
    </location>
</feature>
<feature type="region of interest" description="Disordered" evidence="1">
    <location>
        <begin position="1"/>
        <end position="51"/>
    </location>
</feature>
<dbReference type="Proteomes" id="UP000482800">
    <property type="component" value="Unassembled WGS sequence"/>
</dbReference>
<feature type="region of interest" description="Disordered" evidence="1">
    <location>
        <begin position="379"/>
        <end position="497"/>
    </location>
</feature>
<proteinExistence type="predicted"/>
<dbReference type="EMBL" id="BLPF01000004">
    <property type="protein sequence ID" value="GFJ85798.1"/>
    <property type="molecule type" value="Genomic_DNA"/>
</dbReference>
<evidence type="ECO:0000313" key="4">
    <source>
        <dbReference type="Proteomes" id="UP000482800"/>
    </source>
</evidence>
<protein>
    <recommendedName>
        <fullName evidence="5">DUF2637 domain-containing protein</fullName>
    </recommendedName>
</protein>
<evidence type="ECO:0000256" key="1">
    <source>
        <dbReference type="SAM" id="MobiDB-lite"/>
    </source>
</evidence>
<feature type="compositionally biased region" description="Basic and acidic residues" evidence="1">
    <location>
        <begin position="482"/>
        <end position="497"/>
    </location>
</feature>
<sequence>MPEQARHLVRTDVNERSRPVAAIPGRDLDRTSEVRPNDRPNDPDRAHEPGTPLLAAGILPLTAAEPSPGRAAGGDRMNETLEAGRELLAWAGQHRELLVAAGLAATVLLLVWTVRRAIRSGRPDRWLARLSFLVGFAWSGEAMWEVATQQLHLSYVFAGFAFFLFESQMATAMMRAERHQAIHHHPGKHGRSVWLIAVVAGVIAAMAGDSTVESVLRLAVPLLVAHQWWVGLTGDGTDRPTDAITWTWTPRRILVTLGLARPGEHDLKTVNRERQVRAIAVVSHRLHSTSIPWRRSWQQARLRRLAMHADDDMLDDARARVERVWQAADRTRPVDAAERSMAAAAQAEAAAAHAQAQAARVAEAEAVAAAQAAAAHADAEAERRGAAEAETQVARRQAEAEAVDRTKAQAEAEAARAQAHEAQLRASRIQGQTEAAASDLRRRAQAAEQTAAQATQAATAAQQRQREAELAAAASEKTACGEARRRQTAEADARRRAEVATGLEADLAQTRDLLAQAQARHPRRPRRRTTPAEDPRTFNGAPIPEVDGVGADTVLAVLQASAAHPHDTQKQLAKRVDVTDRTVRAVLNAAPNPAVATV</sequence>
<feature type="transmembrane region" description="Helical" evidence="2">
    <location>
        <begin position="192"/>
        <end position="208"/>
    </location>
</feature>
<feature type="transmembrane region" description="Helical" evidence="2">
    <location>
        <begin position="153"/>
        <end position="171"/>
    </location>
</feature>
<feature type="compositionally biased region" description="Low complexity" evidence="1">
    <location>
        <begin position="446"/>
        <end position="463"/>
    </location>
</feature>
<name>A0A6V8KT23_9ACTN</name>
<feature type="region of interest" description="Disordered" evidence="1">
    <location>
        <begin position="516"/>
        <end position="545"/>
    </location>
</feature>
<dbReference type="AlphaFoldDB" id="A0A6V8KT23"/>
<reference evidence="3 4" key="2">
    <citation type="submission" date="2020-03" db="EMBL/GenBank/DDBJ databases">
        <authorList>
            <person name="Ichikawa N."/>
            <person name="Kimura A."/>
            <person name="Kitahashi Y."/>
            <person name="Uohara A."/>
        </authorList>
    </citation>
    <scope>NUCLEOTIDE SEQUENCE [LARGE SCALE GENOMIC DNA]</scope>
    <source>
        <strain evidence="3 4">NBRC 108639</strain>
    </source>
</reference>
<evidence type="ECO:0000256" key="2">
    <source>
        <dbReference type="SAM" id="Phobius"/>
    </source>
</evidence>
<feature type="transmembrane region" description="Helical" evidence="2">
    <location>
        <begin position="97"/>
        <end position="114"/>
    </location>
</feature>
<gene>
    <name evidence="3" type="ORF">Phou_099780</name>
</gene>
<feature type="compositionally biased region" description="Basic and acidic residues" evidence="1">
    <location>
        <begin position="26"/>
        <end position="48"/>
    </location>
</feature>
<reference evidence="3 4" key="1">
    <citation type="submission" date="2020-03" db="EMBL/GenBank/DDBJ databases">
        <title>Whole genome shotgun sequence of Phytohabitans houttuyneae NBRC 108639.</title>
        <authorList>
            <person name="Komaki H."/>
            <person name="Tamura T."/>
        </authorList>
    </citation>
    <scope>NUCLEOTIDE SEQUENCE [LARGE SCALE GENOMIC DNA]</scope>
    <source>
        <strain evidence="3 4">NBRC 108639</strain>
    </source>
</reference>
<keyword evidence="4" id="KW-1185">Reference proteome</keyword>
<evidence type="ECO:0008006" key="5">
    <source>
        <dbReference type="Google" id="ProtNLM"/>
    </source>
</evidence>
<evidence type="ECO:0000313" key="3">
    <source>
        <dbReference type="EMBL" id="GFJ85798.1"/>
    </source>
</evidence>
<keyword evidence="2" id="KW-0472">Membrane</keyword>
<comment type="caution">
    <text evidence="3">The sequence shown here is derived from an EMBL/GenBank/DDBJ whole genome shotgun (WGS) entry which is preliminary data.</text>
</comment>
<feature type="compositionally biased region" description="Basic and acidic residues" evidence="1">
    <location>
        <begin position="396"/>
        <end position="423"/>
    </location>
</feature>
<keyword evidence="2" id="KW-1133">Transmembrane helix</keyword>
<feature type="compositionally biased region" description="Basic and acidic residues" evidence="1">
    <location>
        <begin position="1"/>
        <end position="18"/>
    </location>
</feature>
<organism evidence="3 4">
    <name type="scientific">Phytohabitans houttuyneae</name>
    <dbReference type="NCBI Taxonomy" id="1076126"/>
    <lineage>
        <taxon>Bacteria</taxon>
        <taxon>Bacillati</taxon>
        <taxon>Actinomycetota</taxon>
        <taxon>Actinomycetes</taxon>
        <taxon>Micromonosporales</taxon>
        <taxon>Micromonosporaceae</taxon>
    </lineage>
</organism>
<feature type="compositionally biased region" description="Basic residues" evidence="1">
    <location>
        <begin position="520"/>
        <end position="529"/>
    </location>
</feature>
<keyword evidence="2" id="KW-0812">Transmembrane</keyword>